<sequence length="281" mass="32857">MPTKIDIPNINDIQLLSTIIQERLSGSNANYFSNYQSNWLSRYNEYITNSGNPENILDSNIATEHKNKFINLYEKKPNSIGIEIIKPLNKHELSLCPFCSEAGKPNTLDHFLPKNTYPEFSILSKNLVPACDACQKINAKGSKVFNLKGKRLFLHPYYDIPLDIEIFKIKILKPFETGHKYKLFINKDLLDKNLRKIAIRHIRTLNIHNRFKEFYSKEYLRKKDLIKDIINICTITELSKVKEIVNSFYLKEKSVGINYWDTIIYKAFLDNDELLEFILNS</sequence>
<accession>A0A1C0B7K8</accession>
<dbReference type="RefSeq" id="WP_066185576.1">
    <property type="nucleotide sequence ID" value="NZ_LCUJ01000002.1"/>
</dbReference>
<proteinExistence type="predicted"/>
<reference evidence="2" key="1">
    <citation type="submission" date="2015-05" db="EMBL/GenBank/DDBJ databases">
        <authorList>
            <person name="Rovetto F."/>
            <person name="Cocolin L."/>
            <person name="Illeghems K."/>
            <person name="Van Nieuwerburgh F."/>
            <person name="Houf K."/>
        </authorList>
    </citation>
    <scope>NUCLEOTIDE SEQUENCE [LARGE SCALE GENOMIC DNA]</scope>
    <source>
        <strain evidence="2">DU22</strain>
    </source>
</reference>
<gene>
    <name evidence="1" type="ORF">AAX29_00634</name>
</gene>
<protein>
    <recommendedName>
        <fullName evidence="3">HNH endonuclease</fullName>
    </recommendedName>
</protein>
<dbReference type="OrthoDB" id="9816185at2"/>
<evidence type="ECO:0000313" key="2">
    <source>
        <dbReference type="Proteomes" id="UP000093281"/>
    </source>
</evidence>
<evidence type="ECO:0008006" key="3">
    <source>
        <dbReference type="Google" id="ProtNLM"/>
    </source>
</evidence>
<evidence type="ECO:0000313" key="1">
    <source>
        <dbReference type="EMBL" id="OCL99589.1"/>
    </source>
</evidence>
<organism evidence="1 2">
    <name type="scientific">Aliarcobacter thereius</name>
    <dbReference type="NCBI Taxonomy" id="544718"/>
    <lineage>
        <taxon>Bacteria</taxon>
        <taxon>Pseudomonadati</taxon>
        <taxon>Campylobacterota</taxon>
        <taxon>Epsilonproteobacteria</taxon>
        <taxon>Campylobacterales</taxon>
        <taxon>Arcobacteraceae</taxon>
        <taxon>Aliarcobacter</taxon>
    </lineage>
</organism>
<dbReference type="EMBL" id="LCUJ01000002">
    <property type="protein sequence ID" value="OCL99589.1"/>
    <property type="molecule type" value="Genomic_DNA"/>
</dbReference>
<comment type="caution">
    <text evidence="1">The sequence shown here is derived from an EMBL/GenBank/DDBJ whole genome shotgun (WGS) entry which is preliminary data.</text>
</comment>
<dbReference type="AlphaFoldDB" id="A0A1C0B7K8"/>
<dbReference type="Proteomes" id="UP000093281">
    <property type="component" value="Unassembled WGS sequence"/>
</dbReference>
<name>A0A1C0B7K8_9BACT</name>